<gene>
    <name evidence="1" type="ORF">HMPREF1541_02874</name>
</gene>
<organism evidence="1 2">
    <name type="scientific">Cyphellophora europaea (strain CBS 101466)</name>
    <name type="common">Phialophora europaea</name>
    <dbReference type="NCBI Taxonomy" id="1220924"/>
    <lineage>
        <taxon>Eukaryota</taxon>
        <taxon>Fungi</taxon>
        <taxon>Dikarya</taxon>
        <taxon>Ascomycota</taxon>
        <taxon>Pezizomycotina</taxon>
        <taxon>Eurotiomycetes</taxon>
        <taxon>Chaetothyriomycetidae</taxon>
        <taxon>Chaetothyriales</taxon>
        <taxon>Cyphellophoraceae</taxon>
        <taxon>Cyphellophora</taxon>
    </lineage>
</organism>
<accession>W2S533</accession>
<name>W2S533_CYPE1</name>
<reference evidence="1 2" key="1">
    <citation type="submission" date="2013-03" db="EMBL/GenBank/DDBJ databases">
        <title>The Genome Sequence of Phialophora europaea CBS 101466.</title>
        <authorList>
            <consortium name="The Broad Institute Genomics Platform"/>
            <person name="Cuomo C."/>
            <person name="de Hoog S."/>
            <person name="Gorbushina A."/>
            <person name="Walker B."/>
            <person name="Young S.K."/>
            <person name="Zeng Q."/>
            <person name="Gargeya S."/>
            <person name="Fitzgerald M."/>
            <person name="Haas B."/>
            <person name="Abouelleil A."/>
            <person name="Allen A.W."/>
            <person name="Alvarado L."/>
            <person name="Arachchi H.M."/>
            <person name="Berlin A.M."/>
            <person name="Chapman S.B."/>
            <person name="Gainer-Dewar J."/>
            <person name="Goldberg J."/>
            <person name="Griggs A."/>
            <person name="Gujja S."/>
            <person name="Hansen M."/>
            <person name="Howarth C."/>
            <person name="Imamovic A."/>
            <person name="Ireland A."/>
            <person name="Larimer J."/>
            <person name="McCowan C."/>
            <person name="Murphy C."/>
            <person name="Pearson M."/>
            <person name="Poon T.W."/>
            <person name="Priest M."/>
            <person name="Roberts A."/>
            <person name="Saif S."/>
            <person name="Shea T."/>
            <person name="Sisk P."/>
            <person name="Sykes S."/>
            <person name="Wortman J."/>
            <person name="Nusbaum C."/>
            <person name="Birren B."/>
        </authorList>
    </citation>
    <scope>NUCLEOTIDE SEQUENCE [LARGE SCALE GENOMIC DNA]</scope>
    <source>
        <strain evidence="1 2">CBS 101466</strain>
    </source>
</reference>
<dbReference type="RefSeq" id="XP_008715451.1">
    <property type="nucleotide sequence ID" value="XM_008717229.1"/>
</dbReference>
<protein>
    <submittedName>
        <fullName evidence="1">Uncharacterized protein</fullName>
    </submittedName>
</protein>
<dbReference type="AlphaFoldDB" id="W2S533"/>
<dbReference type="eggNOG" id="ENOG502RZJU">
    <property type="taxonomic scope" value="Eukaryota"/>
</dbReference>
<evidence type="ECO:0000313" key="2">
    <source>
        <dbReference type="Proteomes" id="UP000030752"/>
    </source>
</evidence>
<dbReference type="InParanoid" id="W2S533"/>
<proteinExistence type="predicted"/>
<dbReference type="VEuPathDB" id="FungiDB:HMPREF1541_02874"/>
<sequence>MSTRNKPRLYLALYPRGACTPHFTSSSNCSSYHFSLLVGPGSSLRSDPGKRYHVAHTDDIHHPFLYEETDIQASDEYVPLVRVTLAKVRNSERVTALLRTVEVPSTTSSALECTCLAWTAAAFRLLVADKGSGNRSACLSSYLKPADWDHVEGRARKYVKRKRDVRRWDSEQPGPWDRKAVSTWNYWENRETTV</sequence>
<dbReference type="EMBL" id="KB822718">
    <property type="protein sequence ID" value="ETN43715.1"/>
    <property type="molecule type" value="Genomic_DNA"/>
</dbReference>
<dbReference type="OrthoDB" id="2679825at2759"/>
<dbReference type="Proteomes" id="UP000030752">
    <property type="component" value="Unassembled WGS sequence"/>
</dbReference>
<dbReference type="InterPro" id="IPR054208">
    <property type="entry name" value="DUF6914"/>
</dbReference>
<dbReference type="GeneID" id="19970213"/>
<dbReference type="HOGENOM" id="CLU_095770_2_0_1"/>
<dbReference type="Pfam" id="PF21858">
    <property type="entry name" value="DUF6914"/>
    <property type="match status" value="1"/>
</dbReference>
<evidence type="ECO:0000313" key="1">
    <source>
        <dbReference type="EMBL" id="ETN43715.1"/>
    </source>
</evidence>
<keyword evidence="2" id="KW-1185">Reference proteome</keyword>